<dbReference type="PIRSF" id="PIRSF038992">
    <property type="entry name" value="Aldolase_Ia"/>
    <property type="match status" value="1"/>
</dbReference>
<gene>
    <name evidence="1" type="ordered locus">SpiGrapes_0166</name>
</gene>
<proteinExistence type="predicted"/>
<dbReference type="SMART" id="SM01133">
    <property type="entry name" value="DeoC"/>
    <property type="match status" value="1"/>
</dbReference>
<dbReference type="InterPro" id="IPR002915">
    <property type="entry name" value="DeoC/FbaB/LacD_aldolase"/>
</dbReference>
<dbReference type="Pfam" id="PF01791">
    <property type="entry name" value="DeoC"/>
    <property type="match status" value="1"/>
</dbReference>
<dbReference type="PANTHER" id="PTHR47916">
    <property type="entry name" value="FRUCTOSE-BISPHOSPHATE ALDOLASE CLASS 1"/>
    <property type="match status" value="1"/>
</dbReference>
<dbReference type="SUPFAM" id="SSF51569">
    <property type="entry name" value="Aldolase"/>
    <property type="match status" value="1"/>
</dbReference>
<dbReference type="eggNOG" id="COG1830">
    <property type="taxonomic scope" value="Bacteria"/>
</dbReference>
<dbReference type="GO" id="GO:0004332">
    <property type="term" value="F:fructose-bisphosphate aldolase activity"/>
    <property type="evidence" value="ECO:0007669"/>
    <property type="project" value="InterPro"/>
</dbReference>
<dbReference type="AlphaFoldDB" id="G8QTR5"/>
<dbReference type="RefSeq" id="WP_014268879.1">
    <property type="nucleotide sequence ID" value="NC_016633.1"/>
</dbReference>
<dbReference type="InterPro" id="IPR050456">
    <property type="entry name" value="DeoC/FbaB_aldolase"/>
</dbReference>
<dbReference type="KEGG" id="sgp:SpiGrapes_0166"/>
<dbReference type="EMBL" id="CP003155">
    <property type="protein sequence ID" value="AEV28030.1"/>
    <property type="molecule type" value="Genomic_DNA"/>
</dbReference>
<dbReference type="HOGENOM" id="CLU_057069_2_0_12"/>
<name>G8QTR5_SPHPG</name>
<organism evidence="1 2">
    <name type="scientific">Sphaerochaeta pleomorpha (strain ATCC BAA-1885 / DSM 22778 / Grapes)</name>
    <dbReference type="NCBI Taxonomy" id="158190"/>
    <lineage>
        <taxon>Bacteria</taxon>
        <taxon>Pseudomonadati</taxon>
        <taxon>Spirochaetota</taxon>
        <taxon>Spirochaetia</taxon>
        <taxon>Spirochaetales</taxon>
        <taxon>Sphaerochaetaceae</taxon>
        <taxon>Sphaerochaeta</taxon>
    </lineage>
</organism>
<dbReference type="PANTHER" id="PTHR47916:SF1">
    <property type="entry name" value="3-HYDROXY-5-PHOSPHONOOXYPENTANE-2,4-DIONE THIOLASE"/>
    <property type="match status" value="1"/>
</dbReference>
<protein>
    <submittedName>
        <fullName evidence="1">DhnA-type fructose-1,6-bisphosphate aldolase-like enzyme</fullName>
    </submittedName>
</protein>
<sequence length="270" mass="28774">MQSGLELRKHAVFAKRDGNAMIVAMDHGSIAGPLDGLISPSSLVRTCVKANVDGILATKGFLDASVSEWDRSTSLVLRLTGGFTVLGGGFEEELIVEAETALACGASCAAITIKFGHEREGKFIRQASLAIDQCHRLGLLVMVEALACGKIKGKTFPANDGEAIRMVARMGAELGADCIKTHYTGNKESFASVVEGCPVPILILGGEKGRPLQFVFQDIYDSLQAGGRGIAMGRNIWQQKDLPGMLSCVNGLVHEKWSVSEALQRMGENP</sequence>
<accession>G8QTR5</accession>
<dbReference type="STRING" id="158190.SpiGrapes_0166"/>
<evidence type="ECO:0000313" key="2">
    <source>
        <dbReference type="Proteomes" id="UP000005632"/>
    </source>
</evidence>
<keyword evidence="2" id="KW-1185">Reference proteome</keyword>
<dbReference type="InterPro" id="IPR013785">
    <property type="entry name" value="Aldolase_TIM"/>
</dbReference>
<dbReference type="OrthoDB" id="5915071at2"/>
<evidence type="ECO:0000313" key="1">
    <source>
        <dbReference type="EMBL" id="AEV28030.1"/>
    </source>
</evidence>
<dbReference type="Proteomes" id="UP000005632">
    <property type="component" value="Chromosome"/>
</dbReference>
<dbReference type="InterPro" id="IPR041720">
    <property type="entry name" value="FbaB-like"/>
</dbReference>
<reference evidence="1 2" key="1">
    <citation type="submission" date="2011-11" db="EMBL/GenBank/DDBJ databases">
        <title>Complete sequence of Spirochaeta sp. grapes.</title>
        <authorList>
            <consortium name="US DOE Joint Genome Institute"/>
            <person name="Lucas S."/>
            <person name="Han J."/>
            <person name="Lapidus A."/>
            <person name="Cheng J.-F."/>
            <person name="Goodwin L."/>
            <person name="Pitluck S."/>
            <person name="Peters L."/>
            <person name="Ovchinnikova G."/>
            <person name="Munk A.C."/>
            <person name="Detter J.C."/>
            <person name="Han C."/>
            <person name="Tapia R."/>
            <person name="Land M."/>
            <person name="Hauser L."/>
            <person name="Kyrpides N."/>
            <person name="Ivanova N."/>
            <person name="Pagani I."/>
            <person name="Ritalahtilisa K."/>
            <person name="Loeffler F."/>
            <person name="Woyke T."/>
        </authorList>
    </citation>
    <scope>NUCLEOTIDE SEQUENCE [LARGE SCALE GENOMIC DNA]</scope>
    <source>
        <strain evidence="2">ATCC BAA-1885 / DSM 22778 / Grapes</strain>
    </source>
</reference>
<dbReference type="Gene3D" id="3.20.20.70">
    <property type="entry name" value="Aldolase class I"/>
    <property type="match status" value="1"/>
</dbReference>